<keyword evidence="1" id="KW-1133">Transmembrane helix</keyword>
<dbReference type="EMBL" id="LR797481">
    <property type="protein sequence ID" value="CAB4219539.1"/>
    <property type="molecule type" value="Genomic_DNA"/>
</dbReference>
<organism evidence="2">
    <name type="scientific">uncultured Caudovirales phage</name>
    <dbReference type="NCBI Taxonomy" id="2100421"/>
    <lineage>
        <taxon>Viruses</taxon>
        <taxon>Duplodnaviria</taxon>
        <taxon>Heunggongvirae</taxon>
        <taxon>Uroviricota</taxon>
        <taxon>Caudoviricetes</taxon>
        <taxon>Peduoviridae</taxon>
        <taxon>Maltschvirus</taxon>
        <taxon>Maltschvirus maltsch</taxon>
    </lineage>
</organism>
<name>A0A6J5SWB7_9CAUD</name>
<evidence type="ECO:0000313" key="2">
    <source>
        <dbReference type="EMBL" id="CAB4219539.1"/>
    </source>
</evidence>
<feature type="transmembrane region" description="Helical" evidence="1">
    <location>
        <begin position="12"/>
        <end position="34"/>
    </location>
</feature>
<sequence length="36" mass="4134">MMEKIFETILRIAVIAIPIGVIVFIWACVFYVIAHI</sequence>
<reference evidence="2" key="1">
    <citation type="submission" date="2020-05" db="EMBL/GenBank/DDBJ databases">
        <authorList>
            <person name="Chiriac C."/>
            <person name="Salcher M."/>
            <person name="Ghai R."/>
            <person name="Kavagutti S V."/>
        </authorList>
    </citation>
    <scope>NUCLEOTIDE SEQUENCE</scope>
</reference>
<accession>A0A6J5SWB7</accession>
<protein>
    <submittedName>
        <fullName evidence="2">Uncharacterized protein</fullName>
    </submittedName>
</protein>
<proteinExistence type="predicted"/>
<gene>
    <name evidence="2" type="ORF">UFOVP1615_25</name>
</gene>
<evidence type="ECO:0000256" key="1">
    <source>
        <dbReference type="SAM" id="Phobius"/>
    </source>
</evidence>
<keyword evidence="1" id="KW-0472">Membrane</keyword>
<keyword evidence="1" id="KW-0812">Transmembrane</keyword>